<proteinExistence type="predicted"/>
<dbReference type="PROSITE" id="PS01124">
    <property type="entry name" value="HTH_ARAC_FAMILY_2"/>
    <property type="match status" value="1"/>
</dbReference>
<name>A0ABQ4QJD9_9HYPH</name>
<dbReference type="PANTHER" id="PTHR46796:SF12">
    <property type="entry name" value="HTH-TYPE DNA-BINDING TRANSCRIPTIONAL ACTIVATOR EUTR"/>
    <property type="match status" value="1"/>
</dbReference>
<dbReference type="PANTHER" id="PTHR46796">
    <property type="entry name" value="HTH-TYPE TRANSCRIPTIONAL ACTIVATOR RHAS-RELATED"/>
    <property type="match status" value="1"/>
</dbReference>
<evidence type="ECO:0000313" key="6">
    <source>
        <dbReference type="Proteomes" id="UP001055117"/>
    </source>
</evidence>
<keyword evidence="1" id="KW-0805">Transcription regulation</keyword>
<dbReference type="Pfam" id="PF12833">
    <property type="entry name" value="HTH_18"/>
    <property type="match status" value="1"/>
</dbReference>
<dbReference type="RefSeq" id="WP_187273796.1">
    <property type="nucleotide sequence ID" value="NZ_BPQG01000044.1"/>
</dbReference>
<dbReference type="EMBL" id="BPQG01000044">
    <property type="protein sequence ID" value="GJD44990.1"/>
    <property type="molecule type" value="Genomic_DNA"/>
</dbReference>
<accession>A0ABQ4QJD9</accession>
<organism evidence="5 6">
    <name type="scientific">Methylobacterium cerastii</name>
    <dbReference type="NCBI Taxonomy" id="932741"/>
    <lineage>
        <taxon>Bacteria</taxon>
        <taxon>Pseudomonadati</taxon>
        <taxon>Pseudomonadota</taxon>
        <taxon>Alphaproteobacteria</taxon>
        <taxon>Hyphomicrobiales</taxon>
        <taxon>Methylobacteriaceae</taxon>
        <taxon>Methylobacterium</taxon>
    </lineage>
</organism>
<protein>
    <submittedName>
        <fullName evidence="5">Exoenzyme S synthesis regulatory protein ExsA</fullName>
    </submittedName>
</protein>
<keyword evidence="2" id="KW-0238">DNA-binding</keyword>
<feature type="domain" description="HTH araC/xylS-type" evidence="4">
    <location>
        <begin position="61"/>
        <end position="162"/>
    </location>
</feature>
<dbReference type="SMART" id="SM00342">
    <property type="entry name" value="HTH_ARAC"/>
    <property type="match status" value="1"/>
</dbReference>
<keyword evidence="6" id="KW-1185">Reference proteome</keyword>
<evidence type="ECO:0000256" key="1">
    <source>
        <dbReference type="ARBA" id="ARBA00023015"/>
    </source>
</evidence>
<evidence type="ECO:0000256" key="2">
    <source>
        <dbReference type="ARBA" id="ARBA00023125"/>
    </source>
</evidence>
<gene>
    <name evidence="5" type="primary">exsA</name>
    <name evidence="5" type="ORF">AFCDBAGC_2859</name>
</gene>
<keyword evidence="3" id="KW-0804">Transcription</keyword>
<dbReference type="Proteomes" id="UP001055117">
    <property type="component" value="Unassembled WGS sequence"/>
</dbReference>
<evidence type="ECO:0000313" key="5">
    <source>
        <dbReference type="EMBL" id="GJD44990.1"/>
    </source>
</evidence>
<comment type="caution">
    <text evidence="5">The sequence shown here is derived from an EMBL/GenBank/DDBJ whole genome shotgun (WGS) entry which is preliminary data.</text>
</comment>
<dbReference type="SUPFAM" id="SSF46689">
    <property type="entry name" value="Homeodomain-like"/>
    <property type="match status" value="1"/>
</dbReference>
<dbReference type="Gene3D" id="1.10.10.60">
    <property type="entry name" value="Homeodomain-like"/>
    <property type="match status" value="1"/>
</dbReference>
<dbReference type="InterPro" id="IPR050204">
    <property type="entry name" value="AraC_XylS_family_regulators"/>
</dbReference>
<dbReference type="InterPro" id="IPR009057">
    <property type="entry name" value="Homeodomain-like_sf"/>
</dbReference>
<evidence type="ECO:0000259" key="4">
    <source>
        <dbReference type="PROSITE" id="PS01124"/>
    </source>
</evidence>
<reference evidence="5 6" key="1">
    <citation type="journal article" date="2021" name="Front. Microbiol.">
        <title>Comprehensive Comparative Genomics and Phenotyping of Methylobacterium Species.</title>
        <authorList>
            <person name="Alessa O."/>
            <person name="Ogura Y."/>
            <person name="Fujitani Y."/>
            <person name="Takami H."/>
            <person name="Hayashi T."/>
            <person name="Sahin N."/>
            <person name="Tani A."/>
        </authorList>
    </citation>
    <scope>NUCLEOTIDE SEQUENCE [LARGE SCALE GENOMIC DNA]</scope>
    <source>
        <strain evidence="5 6">DSM 23679</strain>
    </source>
</reference>
<dbReference type="InterPro" id="IPR018060">
    <property type="entry name" value="HTH_AraC"/>
</dbReference>
<sequence>MQALFCTLRQIYAQSPGVHPHGDLIIPLIREIFSYQLLSAWPKRDTPVPHATRDAPARTVRAALDYIEAHLSAPLTLADIAAAAGLSVRSLQDKFRQAVGQTPVQYIIDSRLRRVHQDLLSDNNAMHSIAEIAVPWVFVHMSDFGQRYRRLYGRAPSETQRDADRRT</sequence>
<evidence type="ECO:0000256" key="3">
    <source>
        <dbReference type="ARBA" id="ARBA00023163"/>
    </source>
</evidence>